<keyword evidence="4" id="KW-1185">Reference proteome</keyword>
<dbReference type="Gene3D" id="3.90.400.10">
    <property type="entry name" value="Oligo-1,6-glucosidase, Domain 2"/>
    <property type="match status" value="1"/>
</dbReference>
<name>A0A210PPS1_MIZYE</name>
<dbReference type="Gene3D" id="3.20.20.80">
    <property type="entry name" value="Glycosidases"/>
    <property type="match status" value="1"/>
</dbReference>
<sequence length="584" mass="66418">MDAEGDPKEHCCSKTRCSVIVFAFLLVSVAVLCVVTFTGDVRKRVQYDTSDLQWWKTTPVYQIYPRSFKDTNGDGDGDLNGITEKLSYLSYLGIKAVWISPFYKSPMKDSGYDISNYTEVDPRFGTMDDFDRLLEEAKKKDIKVIIDFVPNHTSNESEWFVDSENREEGYDDFYVWVNGTSGTPPNNWKNTIGNSAWTWSDKRQQYYYHNYLIEQPDLNYRNPNVISVIQDVMRFWLDKGVAGFRIDAVVHLFESENLHDQVEEDGKTIQNETVNLPEIFPVIQGWKKLLDTYSDPPRVMFSETTSVDKDIVKKYYDAGTIPFNFDLVKKVNRTCDGSCMRDVIKEYTKETLRSDDWPNFLTGSHDFSRVATRLGENRARAMAMLLLTLPGTPVIYYGEEIGMTDVHYTFNESRDTFGLRLGKDGYLSKTRDPERSPMQWTSGVKAGFTNQSVTPWLHLSSEYATVNVQVLKANASGILQLYKNLIETRRHPSFETNTLEFAVVTSDILSYVRNAEGWQTHLVVINLGSKSVTHDFSSGPVFSTKGKVAITTDDSIQVGQDVDLSSVSVGSNQGIVVAVTYQEH</sequence>
<dbReference type="Pfam" id="PF00128">
    <property type="entry name" value="Alpha-amylase"/>
    <property type="match status" value="1"/>
</dbReference>
<dbReference type="InterPro" id="IPR006047">
    <property type="entry name" value="GH13_cat_dom"/>
</dbReference>
<dbReference type="AlphaFoldDB" id="A0A210PPS1"/>
<dbReference type="Gene3D" id="2.60.40.1180">
    <property type="entry name" value="Golgi alpha-mannosidase II"/>
    <property type="match status" value="1"/>
</dbReference>
<feature type="transmembrane region" description="Helical" evidence="1">
    <location>
        <begin position="17"/>
        <end position="37"/>
    </location>
</feature>
<evidence type="ECO:0000313" key="3">
    <source>
        <dbReference type="EMBL" id="OWF38499.1"/>
    </source>
</evidence>
<comment type="caution">
    <text evidence="3">The sequence shown here is derived from an EMBL/GenBank/DDBJ whole genome shotgun (WGS) entry which is preliminary data.</text>
</comment>
<keyword evidence="1" id="KW-0472">Membrane</keyword>
<dbReference type="GO" id="GO:0005975">
    <property type="term" value="P:carbohydrate metabolic process"/>
    <property type="evidence" value="ECO:0007669"/>
    <property type="project" value="InterPro"/>
</dbReference>
<dbReference type="InterPro" id="IPR045857">
    <property type="entry name" value="O16G_dom_2"/>
</dbReference>
<dbReference type="InterPro" id="IPR017853">
    <property type="entry name" value="GH"/>
</dbReference>
<accession>A0A210PPS1</accession>
<gene>
    <name evidence="3" type="ORF">KP79_PYT12175</name>
</gene>
<dbReference type="InterPro" id="IPR013780">
    <property type="entry name" value="Glyco_hydro_b"/>
</dbReference>
<dbReference type="PANTHER" id="PTHR10357">
    <property type="entry name" value="ALPHA-AMYLASE FAMILY MEMBER"/>
    <property type="match status" value="1"/>
</dbReference>
<keyword evidence="1" id="KW-1133">Transmembrane helix</keyword>
<protein>
    <submittedName>
        <fullName evidence="3">Maltase H</fullName>
    </submittedName>
</protein>
<organism evidence="3 4">
    <name type="scientific">Mizuhopecten yessoensis</name>
    <name type="common">Japanese scallop</name>
    <name type="synonym">Patinopecten yessoensis</name>
    <dbReference type="NCBI Taxonomy" id="6573"/>
    <lineage>
        <taxon>Eukaryota</taxon>
        <taxon>Metazoa</taxon>
        <taxon>Spiralia</taxon>
        <taxon>Lophotrochozoa</taxon>
        <taxon>Mollusca</taxon>
        <taxon>Bivalvia</taxon>
        <taxon>Autobranchia</taxon>
        <taxon>Pteriomorphia</taxon>
        <taxon>Pectinida</taxon>
        <taxon>Pectinoidea</taxon>
        <taxon>Pectinidae</taxon>
        <taxon>Mizuhopecten</taxon>
    </lineage>
</organism>
<dbReference type="SUPFAM" id="SSF51445">
    <property type="entry name" value="(Trans)glycosidases"/>
    <property type="match status" value="1"/>
</dbReference>
<dbReference type="OrthoDB" id="1740265at2759"/>
<reference evidence="3 4" key="1">
    <citation type="journal article" date="2017" name="Nat. Ecol. Evol.">
        <title>Scallop genome provides insights into evolution of bilaterian karyotype and development.</title>
        <authorList>
            <person name="Wang S."/>
            <person name="Zhang J."/>
            <person name="Jiao W."/>
            <person name="Li J."/>
            <person name="Xun X."/>
            <person name="Sun Y."/>
            <person name="Guo X."/>
            <person name="Huan P."/>
            <person name="Dong B."/>
            <person name="Zhang L."/>
            <person name="Hu X."/>
            <person name="Sun X."/>
            <person name="Wang J."/>
            <person name="Zhao C."/>
            <person name="Wang Y."/>
            <person name="Wang D."/>
            <person name="Huang X."/>
            <person name="Wang R."/>
            <person name="Lv J."/>
            <person name="Li Y."/>
            <person name="Zhang Z."/>
            <person name="Liu B."/>
            <person name="Lu W."/>
            <person name="Hui Y."/>
            <person name="Liang J."/>
            <person name="Zhou Z."/>
            <person name="Hou R."/>
            <person name="Li X."/>
            <person name="Liu Y."/>
            <person name="Li H."/>
            <person name="Ning X."/>
            <person name="Lin Y."/>
            <person name="Zhao L."/>
            <person name="Xing Q."/>
            <person name="Dou J."/>
            <person name="Li Y."/>
            <person name="Mao J."/>
            <person name="Guo H."/>
            <person name="Dou H."/>
            <person name="Li T."/>
            <person name="Mu C."/>
            <person name="Jiang W."/>
            <person name="Fu Q."/>
            <person name="Fu X."/>
            <person name="Miao Y."/>
            <person name="Liu J."/>
            <person name="Yu Q."/>
            <person name="Li R."/>
            <person name="Liao H."/>
            <person name="Li X."/>
            <person name="Kong Y."/>
            <person name="Jiang Z."/>
            <person name="Chourrout D."/>
            <person name="Li R."/>
            <person name="Bao Z."/>
        </authorList>
    </citation>
    <scope>NUCLEOTIDE SEQUENCE [LARGE SCALE GENOMIC DNA]</scope>
    <source>
        <strain evidence="3 4">PY_sf001</strain>
    </source>
</reference>
<evidence type="ECO:0000259" key="2">
    <source>
        <dbReference type="SMART" id="SM00642"/>
    </source>
</evidence>
<dbReference type="Proteomes" id="UP000242188">
    <property type="component" value="Unassembled WGS sequence"/>
</dbReference>
<keyword evidence="1" id="KW-0812">Transmembrane</keyword>
<feature type="domain" description="Glycosyl hydrolase family 13 catalytic" evidence="2">
    <location>
        <begin position="62"/>
        <end position="435"/>
    </location>
</feature>
<dbReference type="STRING" id="6573.A0A210PPS1"/>
<dbReference type="EMBL" id="NEDP02005565">
    <property type="protein sequence ID" value="OWF38499.1"/>
    <property type="molecule type" value="Genomic_DNA"/>
</dbReference>
<proteinExistence type="predicted"/>
<dbReference type="SMART" id="SM00642">
    <property type="entry name" value="Aamy"/>
    <property type="match status" value="1"/>
</dbReference>
<dbReference type="PANTHER" id="PTHR10357:SF179">
    <property type="entry name" value="NEUTRAL AND BASIC AMINO ACID TRANSPORT PROTEIN RBAT"/>
    <property type="match status" value="1"/>
</dbReference>
<evidence type="ECO:0000313" key="4">
    <source>
        <dbReference type="Proteomes" id="UP000242188"/>
    </source>
</evidence>
<evidence type="ECO:0000256" key="1">
    <source>
        <dbReference type="SAM" id="Phobius"/>
    </source>
</evidence>